<dbReference type="GO" id="GO:0008320">
    <property type="term" value="F:protein transmembrane transporter activity"/>
    <property type="evidence" value="ECO:0007669"/>
    <property type="project" value="UniProtKB-UniRule"/>
</dbReference>
<evidence type="ECO:0000256" key="10">
    <source>
        <dbReference type="SAM" id="MobiDB-lite"/>
    </source>
</evidence>
<dbReference type="HAMAP" id="MF_00237">
    <property type="entry name" value="TatB"/>
    <property type="match status" value="1"/>
</dbReference>
<gene>
    <name evidence="9" type="primary">tatB</name>
    <name evidence="12" type="ORF">A3196_09920</name>
</gene>
<evidence type="ECO:0000256" key="9">
    <source>
        <dbReference type="HAMAP-Rule" id="MF_00237"/>
    </source>
</evidence>
<comment type="similarity">
    <text evidence="9">Belongs to the TatB family.</text>
</comment>
<evidence type="ECO:0000313" key="13">
    <source>
        <dbReference type="Proteomes" id="UP000094849"/>
    </source>
</evidence>
<evidence type="ECO:0000256" key="1">
    <source>
        <dbReference type="ARBA" id="ARBA00004167"/>
    </source>
</evidence>
<keyword evidence="7 9" id="KW-0811">Translocation</keyword>
<comment type="function">
    <text evidence="9">Part of the twin-arginine translocation (Tat) system that transports large folded proteins containing a characteristic twin-arginine motif in their signal peptide across membranes. Together with TatC, TatB is part of a receptor directly interacting with Tat signal peptides. TatB may form an oligomeric binding site that transiently accommodates folded Tat precursor proteins before their translocation.</text>
</comment>
<feature type="transmembrane region" description="Helical" evidence="11">
    <location>
        <begin position="6"/>
        <end position="22"/>
    </location>
</feature>
<comment type="subunit">
    <text evidence="9">The Tat system comprises two distinct complexes: a TatABC complex, containing multiple copies of TatA, TatB and TatC subunits, and a separate TatA complex, containing only TatA subunits. Substrates initially bind to the TatABC complex, which probably triggers association of the separate TatA complex to form the active translocon.</text>
</comment>
<evidence type="ECO:0000256" key="4">
    <source>
        <dbReference type="ARBA" id="ARBA00022692"/>
    </source>
</evidence>
<feature type="compositionally biased region" description="Polar residues" evidence="10">
    <location>
        <begin position="104"/>
        <end position="117"/>
    </location>
</feature>
<evidence type="ECO:0000256" key="6">
    <source>
        <dbReference type="ARBA" id="ARBA00022989"/>
    </source>
</evidence>
<dbReference type="NCBIfam" id="TIGR01410">
    <property type="entry name" value="tatB"/>
    <property type="match status" value="1"/>
</dbReference>
<dbReference type="PANTHER" id="PTHR33162">
    <property type="entry name" value="SEC-INDEPENDENT PROTEIN TRANSLOCASE PROTEIN TATA, CHLOROPLASTIC"/>
    <property type="match status" value="1"/>
</dbReference>
<feature type="compositionally biased region" description="Basic and acidic residues" evidence="10">
    <location>
        <begin position="89"/>
        <end position="102"/>
    </location>
</feature>
<dbReference type="GO" id="GO:0033281">
    <property type="term" value="C:TAT protein transport complex"/>
    <property type="evidence" value="ECO:0007669"/>
    <property type="project" value="UniProtKB-UniRule"/>
</dbReference>
<accession>A0A1E2UQK6</accession>
<organism evidence="12 13">
    <name type="scientific">Candidatus Thiodiazotropha endoloripes</name>
    <dbReference type="NCBI Taxonomy" id="1818881"/>
    <lineage>
        <taxon>Bacteria</taxon>
        <taxon>Pseudomonadati</taxon>
        <taxon>Pseudomonadota</taxon>
        <taxon>Gammaproteobacteria</taxon>
        <taxon>Chromatiales</taxon>
        <taxon>Sedimenticolaceae</taxon>
        <taxon>Candidatus Thiodiazotropha</taxon>
    </lineage>
</organism>
<dbReference type="InterPro" id="IPR003369">
    <property type="entry name" value="TatA/B/E"/>
</dbReference>
<sequence>MFDVGFWELSIIALVALIVIGPERLPKVARTVGHWLGRGRRFVANVKADIDQEIKAEELKEILDKQAKMANPVHEILEETKQDLNQFKQRTESQIEAARDEMDSTQAPQNKKPNQAE</sequence>
<keyword evidence="13" id="KW-1185">Reference proteome</keyword>
<keyword evidence="6 9" id="KW-1133">Transmembrane helix</keyword>
<dbReference type="OrthoDB" id="9816005at2"/>
<keyword evidence="3 9" id="KW-1003">Cell membrane</keyword>
<comment type="caution">
    <text evidence="12">The sequence shown here is derived from an EMBL/GenBank/DDBJ whole genome shotgun (WGS) entry which is preliminary data.</text>
</comment>
<dbReference type="InterPro" id="IPR018448">
    <property type="entry name" value="TatB"/>
</dbReference>
<keyword evidence="5 9" id="KW-0653">Protein transport</keyword>
<proteinExistence type="inferred from homology"/>
<reference evidence="12 13" key="1">
    <citation type="submission" date="2016-03" db="EMBL/GenBank/DDBJ databases">
        <title>Chemosynthetic sulphur-oxidizing symbionts of marine invertebrate animals are capable of nitrogen fixation.</title>
        <authorList>
            <person name="Petersen J.M."/>
            <person name="Kemper A."/>
            <person name="Gruber-Vodicka H."/>
            <person name="Cardini U."/>
            <person name="Geest Mvander."/>
            <person name="Kleiner M."/>
            <person name="Bulgheresi S."/>
            <person name="Fussmann M."/>
            <person name="Herbold C."/>
            <person name="Seah B.K.B."/>
            <person name="Antony C.Paul."/>
            <person name="Liu D."/>
            <person name="Belitz A."/>
            <person name="Weber M."/>
        </authorList>
    </citation>
    <scope>NUCLEOTIDE SEQUENCE [LARGE SCALE GENOMIC DNA]</scope>
    <source>
        <strain evidence="12">G_D</strain>
    </source>
</reference>
<dbReference type="Proteomes" id="UP000094849">
    <property type="component" value="Unassembled WGS sequence"/>
</dbReference>
<feature type="region of interest" description="Disordered" evidence="10">
    <location>
        <begin position="80"/>
        <end position="117"/>
    </location>
</feature>
<dbReference type="EMBL" id="LVJZ01000003">
    <property type="protein sequence ID" value="ODB97056.1"/>
    <property type="molecule type" value="Genomic_DNA"/>
</dbReference>
<evidence type="ECO:0000256" key="5">
    <source>
        <dbReference type="ARBA" id="ARBA00022927"/>
    </source>
</evidence>
<keyword evidence="2 9" id="KW-0813">Transport</keyword>
<dbReference type="RefSeq" id="WP_069004783.1">
    <property type="nucleotide sequence ID" value="NZ_LVJW01000003.1"/>
</dbReference>
<dbReference type="PANTHER" id="PTHR33162:SF1">
    <property type="entry name" value="SEC-INDEPENDENT PROTEIN TRANSLOCASE PROTEIN TATA, CHLOROPLASTIC"/>
    <property type="match status" value="1"/>
</dbReference>
<dbReference type="PRINTS" id="PR01506">
    <property type="entry name" value="TATBPROTEIN"/>
</dbReference>
<dbReference type="STRING" id="1818881.A3196_09920"/>
<dbReference type="GO" id="GO:0043953">
    <property type="term" value="P:protein transport by the Tat complex"/>
    <property type="evidence" value="ECO:0007669"/>
    <property type="project" value="UniProtKB-UniRule"/>
</dbReference>
<dbReference type="Pfam" id="PF02416">
    <property type="entry name" value="TatA_B_E"/>
    <property type="match status" value="1"/>
</dbReference>
<evidence type="ECO:0000256" key="11">
    <source>
        <dbReference type="SAM" id="Phobius"/>
    </source>
</evidence>
<name>A0A1E2UQK6_9GAMM</name>
<evidence type="ECO:0000256" key="3">
    <source>
        <dbReference type="ARBA" id="ARBA00022475"/>
    </source>
</evidence>
<keyword evidence="4 9" id="KW-0812">Transmembrane</keyword>
<evidence type="ECO:0000313" key="12">
    <source>
        <dbReference type="EMBL" id="ODB97056.1"/>
    </source>
</evidence>
<evidence type="ECO:0000256" key="8">
    <source>
        <dbReference type="ARBA" id="ARBA00023136"/>
    </source>
</evidence>
<dbReference type="Gene3D" id="1.20.5.3310">
    <property type="match status" value="1"/>
</dbReference>
<protein>
    <recommendedName>
        <fullName evidence="9">Sec-independent protein translocase protein TatB</fullName>
    </recommendedName>
</protein>
<evidence type="ECO:0000256" key="2">
    <source>
        <dbReference type="ARBA" id="ARBA00022448"/>
    </source>
</evidence>
<keyword evidence="8 9" id="KW-0472">Membrane</keyword>
<comment type="subcellular location">
    <subcellularLocation>
        <location evidence="9">Cell membrane</location>
        <topology evidence="9">Single-pass membrane protein</topology>
    </subcellularLocation>
    <subcellularLocation>
        <location evidence="1">Membrane</location>
        <topology evidence="1">Single-pass membrane protein</topology>
    </subcellularLocation>
</comment>
<evidence type="ECO:0000256" key="7">
    <source>
        <dbReference type="ARBA" id="ARBA00023010"/>
    </source>
</evidence>
<dbReference type="AlphaFoldDB" id="A0A1E2UQK6"/>